<gene>
    <name evidence="1" type="ORF">OWV82_007405</name>
</gene>
<dbReference type="EMBL" id="CM051397">
    <property type="protein sequence ID" value="KAJ4719427.1"/>
    <property type="molecule type" value="Genomic_DNA"/>
</dbReference>
<name>A0ACC1Y825_MELAZ</name>
<evidence type="ECO:0000313" key="1">
    <source>
        <dbReference type="EMBL" id="KAJ4719427.1"/>
    </source>
</evidence>
<keyword evidence="2" id="KW-1185">Reference proteome</keyword>
<organism evidence="1 2">
    <name type="scientific">Melia azedarach</name>
    <name type="common">Chinaberry tree</name>
    <dbReference type="NCBI Taxonomy" id="155640"/>
    <lineage>
        <taxon>Eukaryota</taxon>
        <taxon>Viridiplantae</taxon>
        <taxon>Streptophyta</taxon>
        <taxon>Embryophyta</taxon>
        <taxon>Tracheophyta</taxon>
        <taxon>Spermatophyta</taxon>
        <taxon>Magnoliopsida</taxon>
        <taxon>eudicotyledons</taxon>
        <taxon>Gunneridae</taxon>
        <taxon>Pentapetalae</taxon>
        <taxon>rosids</taxon>
        <taxon>malvids</taxon>
        <taxon>Sapindales</taxon>
        <taxon>Meliaceae</taxon>
        <taxon>Melia</taxon>
    </lineage>
</organism>
<proteinExistence type="predicted"/>
<dbReference type="Proteomes" id="UP001164539">
    <property type="component" value="Chromosome 4"/>
</dbReference>
<sequence>MVATRILDITVLSADDLKNARIFSKMNVYAIVSVSGEIQTTSVDKECGKKPTWNQRMRFNIDEADAMQNNLNVVFSLKSHGGCFGGCVLGEVCVPVKDMLCQSNGVEERTQSYNIITPSGRTKGTLHIAYKFGPSPGHSPNHGMAYPPPPQNHPAGYPPVCSQGGYPPPQGGYPPPQGGYPPQGGSGYAPPLQDHYHHNPHSNPSPYPQPGGYPPPNTAYPPPGGYPPPGQTNIPYPGPPSPSGGYPPNAGFQGHSGTYNYPPPPPPGYDNVAVKSAAAPGPRQTGYPAPLPAPGPGPAGIAAPQPVASPPPPQQQNNSNNTKKAMAAGLGLGVGAGVLGGMAAGGLATVGLGGGGIGGGGMTVADSDSEED</sequence>
<evidence type="ECO:0000313" key="2">
    <source>
        <dbReference type="Proteomes" id="UP001164539"/>
    </source>
</evidence>
<reference evidence="1 2" key="1">
    <citation type="journal article" date="2023" name="Science">
        <title>Complex scaffold remodeling in plant triterpene biosynthesis.</title>
        <authorList>
            <person name="De La Pena R."/>
            <person name="Hodgson H."/>
            <person name="Liu J.C."/>
            <person name="Stephenson M.J."/>
            <person name="Martin A.C."/>
            <person name="Owen C."/>
            <person name="Harkess A."/>
            <person name="Leebens-Mack J."/>
            <person name="Jimenez L.E."/>
            <person name="Osbourn A."/>
            <person name="Sattely E.S."/>
        </authorList>
    </citation>
    <scope>NUCLEOTIDE SEQUENCE [LARGE SCALE GENOMIC DNA]</scope>
    <source>
        <strain evidence="2">cv. JPN11</strain>
        <tissue evidence="1">Leaf</tissue>
    </source>
</reference>
<comment type="caution">
    <text evidence="1">The sequence shown here is derived from an EMBL/GenBank/DDBJ whole genome shotgun (WGS) entry which is preliminary data.</text>
</comment>
<accession>A0ACC1Y825</accession>
<protein>
    <submittedName>
        <fullName evidence="1">Protein SRC2-like</fullName>
    </submittedName>
</protein>